<keyword evidence="2" id="KW-1185">Reference proteome</keyword>
<accession>A0ACD5XDN3</accession>
<name>A0ACD5XDN3_AVESA</name>
<protein>
    <submittedName>
        <fullName evidence="1">Uncharacterized protein</fullName>
    </submittedName>
</protein>
<dbReference type="EnsemblPlants" id="AVESA.00010b.r2.5AG0797900.1">
    <property type="protein sequence ID" value="AVESA.00010b.r2.5AG0797900.1.CDS"/>
    <property type="gene ID" value="AVESA.00010b.r2.5AG0797900"/>
</dbReference>
<evidence type="ECO:0000313" key="2">
    <source>
        <dbReference type="Proteomes" id="UP001732700"/>
    </source>
</evidence>
<reference evidence="1" key="2">
    <citation type="submission" date="2025-09" db="UniProtKB">
        <authorList>
            <consortium name="EnsemblPlants"/>
        </authorList>
    </citation>
    <scope>IDENTIFICATION</scope>
</reference>
<sequence>MYSPTAQSLAPARSSPHPPAPTSPLPHPSSMALVRQRRQLPHLTLPLDHFALRPPPAPPVAVAPSVSSDAPRLSDYEKISLLGQGNGGTVYKARHRRTSQPYALKLFAAEEPSAAREAEILMLAADVPHVVRLHAVIPSPAVEQPAALALELVRGGSLAGLLRGLGRSMGERPIAAVARQTLLGLEALHALRVVHRDLKPSNLLVGVSGEVKIADFGAGKVLRRRLDPCASYVGTAAYMSPERFDPEAYSGDYDPYAADVWSLGLALLELYLGHFPLLPAGQRPDWAALMCAICFGEAPEAPAAASGEFRDFVARCLEKKAGQRASVAELLDHPFIAQRDAEEAQRSLAALVAEAAQLGDQ</sequence>
<reference evidence="1" key="1">
    <citation type="submission" date="2021-05" db="EMBL/GenBank/DDBJ databases">
        <authorList>
            <person name="Scholz U."/>
            <person name="Mascher M."/>
            <person name="Fiebig A."/>
        </authorList>
    </citation>
    <scope>NUCLEOTIDE SEQUENCE [LARGE SCALE GENOMIC DNA]</scope>
</reference>
<organism evidence="1 2">
    <name type="scientific">Avena sativa</name>
    <name type="common">Oat</name>
    <dbReference type="NCBI Taxonomy" id="4498"/>
    <lineage>
        <taxon>Eukaryota</taxon>
        <taxon>Viridiplantae</taxon>
        <taxon>Streptophyta</taxon>
        <taxon>Embryophyta</taxon>
        <taxon>Tracheophyta</taxon>
        <taxon>Spermatophyta</taxon>
        <taxon>Magnoliopsida</taxon>
        <taxon>Liliopsida</taxon>
        <taxon>Poales</taxon>
        <taxon>Poaceae</taxon>
        <taxon>BOP clade</taxon>
        <taxon>Pooideae</taxon>
        <taxon>Poodae</taxon>
        <taxon>Poeae</taxon>
        <taxon>Poeae Chloroplast Group 1 (Aveneae type)</taxon>
        <taxon>Aveninae</taxon>
        <taxon>Avena</taxon>
    </lineage>
</organism>
<evidence type="ECO:0000313" key="1">
    <source>
        <dbReference type="EnsemblPlants" id="AVESA.00010b.r2.5AG0797900.1.CDS"/>
    </source>
</evidence>
<dbReference type="Proteomes" id="UP001732700">
    <property type="component" value="Chromosome 5A"/>
</dbReference>
<proteinExistence type="predicted"/>